<protein>
    <recommendedName>
        <fullName evidence="1">Peptidase M20 domain-containing protein 2</fullName>
    </recommendedName>
</protein>
<dbReference type="CDD" id="cd03887">
    <property type="entry name" value="M20_Acy1L2"/>
    <property type="match status" value="1"/>
</dbReference>
<gene>
    <name evidence="3" type="ORF">OXIME_000478</name>
</gene>
<sequence length="391" mass="42466">MESTNLQNYNAWSLALKIHELSEVGSAEFKSSELIENILEKNGFKVERGYKGIPTSFRAEMTAGNGKPTIAFLAEYDALLGIGHACGHNLIAAANVFAAIDAAQKIKNGKIVVIGTPDEEGTGDYSGSKILLADRGSFNDIDLVLGAHPGSEWNVASQALAVQDVEVTFKGRSSHEAANPEQGRSALDAAVLTYTAVNMLRQHVRRDANVVMHGVIREGGGASNVTPDRSVLVFGIRSSDLNYHSVLMNRFENIVKGCCIATETEYTMKRIGPLFSTVKVNRTLSDLLRDIIVSKGIDVPAVEESLKRLPGGSTDFANVTQVVPALEIHFQIAPSGTPWHSRQSLEAARSSEAKKPLANVIEVLSEAAQRYMNEPDLRKKIRNEFDEHPVS</sequence>
<dbReference type="EMBL" id="CP133772">
    <property type="protein sequence ID" value="WYX99932.1"/>
    <property type="molecule type" value="Genomic_DNA"/>
</dbReference>
<feature type="domain" description="Peptidase M20 dimerisation" evidence="2">
    <location>
        <begin position="165"/>
        <end position="256"/>
    </location>
</feature>
<dbReference type="GO" id="GO:0046657">
    <property type="term" value="P:folic acid catabolic process"/>
    <property type="evidence" value="ECO:0007669"/>
    <property type="project" value="TreeGrafter"/>
</dbReference>
<keyword evidence="4" id="KW-1185">Reference proteome</keyword>
<name>A0AAX4NG46_9ARCH</name>
<dbReference type="PANTHER" id="PTHR30575">
    <property type="entry name" value="PEPTIDASE M20"/>
    <property type="match status" value="1"/>
</dbReference>
<dbReference type="Pfam" id="PF07687">
    <property type="entry name" value="M20_dimer"/>
    <property type="match status" value="1"/>
</dbReference>
<comment type="similarity">
    <text evidence="1">Belongs to the peptidase M20A family.</text>
</comment>
<evidence type="ECO:0000313" key="3">
    <source>
        <dbReference type="EMBL" id="WYX99932.1"/>
    </source>
</evidence>
<dbReference type="Proteomes" id="UP001451606">
    <property type="component" value="Chromosome"/>
</dbReference>
<dbReference type="SUPFAM" id="SSF55031">
    <property type="entry name" value="Bacterial exopeptidase dimerisation domain"/>
    <property type="match status" value="1"/>
</dbReference>
<dbReference type="InterPro" id="IPR017439">
    <property type="entry name" value="Amidohydrolase"/>
</dbReference>
<evidence type="ECO:0000313" key="4">
    <source>
        <dbReference type="Proteomes" id="UP001451606"/>
    </source>
</evidence>
<accession>A0AAX4NG46</accession>
<dbReference type="GO" id="GO:0005737">
    <property type="term" value="C:cytoplasm"/>
    <property type="evidence" value="ECO:0007669"/>
    <property type="project" value="TreeGrafter"/>
</dbReference>
<evidence type="ECO:0000259" key="2">
    <source>
        <dbReference type="Pfam" id="PF07687"/>
    </source>
</evidence>
<evidence type="ECO:0000256" key="1">
    <source>
        <dbReference type="PIRNR" id="PIRNR037226"/>
    </source>
</evidence>
<dbReference type="PIRSF" id="PIRSF037226">
    <property type="entry name" value="Amidohydrolase_ACY1L2_prd"/>
    <property type="match status" value="1"/>
</dbReference>
<dbReference type="Gene3D" id="3.30.70.360">
    <property type="match status" value="1"/>
</dbReference>
<dbReference type="GO" id="GO:0016805">
    <property type="term" value="F:dipeptidase activity"/>
    <property type="evidence" value="ECO:0007669"/>
    <property type="project" value="InterPro"/>
</dbReference>
<dbReference type="InterPro" id="IPR002933">
    <property type="entry name" value="Peptidase_M20"/>
</dbReference>
<dbReference type="KEGG" id="omr:OXIME_000478"/>
<dbReference type="InterPro" id="IPR017144">
    <property type="entry name" value="Xaa-Arg_dipeptidase"/>
</dbReference>
<dbReference type="RefSeq" id="WP_393971891.1">
    <property type="nucleotide sequence ID" value="NZ_CP133772.1"/>
</dbReference>
<dbReference type="NCBIfam" id="TIGR01891">
    <property type="entry name" value="amidohydrolases"/>
    <property type="match status" value="1"/>
</dbReference>
<dbReference type="GeneID" id="95967205"/>
<dbReference type="GO" id="GO:0071713">
    <property type="term" value="F:para-aminobenzoyl-glutamate hydrolase activity"/>
    <property type="evidence" value="ECO:0007669"/>
    <property type="project" value="TreeGrafter"/>
</dbReference>
<dbReference type="AlphaFoldDB" id="A0AAX4NG46"/>
<proteinExistence type="inferred from homology"/>
<dbReference type="SUPFAM" id="SSF53187">
    <property type="entry name" value="Zn-dependent exopeptidases"/>
    <property type="match status" value="1"/>
</dbReference>
<dbReference type="InterPro" id="IPR011650">
    <property type="entry name" value="Peptidase_M20_dimer"/>
</dbReference>
<organism evidence="3 4">
    <name type="scientific">Oxyplasma meridianum</name>
    <dbReference type="NCBI Taxonomy" id="3073602"/>
    <lineage>
        <taxon>Archaea</taxon>
        <taxon>Methanobacteriati</taxon>
        <taxon>Thermoplasmatota</taxon>
        <taxon>Thermoplasmata</taxon>
        <taxon>Thermoplasmatales</taxon>
        <taxon>Thermoplasmataceae</taxon>
        <taxon>Oxyplasma</taxon>
    </lineage>
</organism>
<dbReference type="InterPro" id="IPR052030">
    <property type="entry name" value="Peptidase_M20/M20A_hydrolases"/>
</dbReference>
<dbReference type="PANTHER" id="PTHR30575:SF0">
    <property type="entry name" value="XAA-ARG DIPEPTIDASE"/>
    <property type="match status" value="1"/>
</dbReference>
<dbReference type="Pfam" id="PF01546">
    <property type="entry name" value="Peptidase_M20"/>
    <property type="match status" value="1"/>
</dbReference>
<dbReference type="Gene3D" id="3.40.630.10">
    <property type="entry name" value="Zn peptidases"/>
    <property type="match status" value="1"/>
</dbReference>
<reference evidence="3 4" key="1">
    <citation type="submission" date="2023-09" db="EMBL/GenBank/DDBJ databases">
        <authorList>
            <person name="Golyshina O.V."/>
            <person name="Lunev E.A."/>
            <person name="Bargiela R."/>
            <person name="Gaines M.C."/>
            <person name="Daum B."/>
            <person name="Bale N.J."/>
            <person name="Koenen M."/>
            <person name="Sinninghe Damst J.S."/>
            <person name="Yakimov M."/>
            <person name="Golyshin P.N."/>
        </authorList>
    </citation>
    <scope>NUCLEOTIDE SEQUENCE [LARGE SCALE GENOMIC DNA]</scope>
    <source>
        <strain evidence="3 4">M1</strain>
    </source>
</reference>
<dbReference type="InterPro" id="IPR036264">
    <property type="entry name" value="Bact_exopeptidase_dim_dom"/>
</dbReference>